<name>A0A6V7DKZ5_9XANT</name>
<reference evidence="2" key="1">
    <citation type="submission" date="2020-07" db="EMBL/GenBank/DDBJ databases">
        <authorList>
            <person name="Pothier F. J."/>
        </authorList>
    </citation>
    <scope>NUCLEOTIDE SEQUENCE</scope>
    <source>
        <strain evidence="2">CFBP 8129</strain>
    </source>
</reference>
<feature type="chain" id="PRO_5036193197" description="Secreted protein" evidence="1">
    <location>
        <begin position="23"/>
        <end position="182"/>
    </location>
</feature>
<dbReference type="RefSeq" id="WP_006449550.1">
    <property type="nucleotide sequence ID" value="NZ_CP018728.1"/>
</dbReference>
<evidence type="ECO:0000256" key="1">
    <source>
        <dbReference type="SAM" id="SignalP"/>
    </source>
</evidence>
<evidence type="ECO:0008006" key="3">
    <source>
        <dbReference type="Google" id="ProtNLM"/>
    </source>
</evidence>
<dbReference type="EMBL" id="LR828253">
    <property type="protein sequence ID" value="CAD0336391.1"/>
    <property type="molecule type" value="Genomic_DNA"/>
</dbReference>
<sequence>MHGTGLLLGMWLVLACQGSAQAQVSEQTDTTTRVMLRQQLAASCVSVAAAQVSILLDRAELEQIALMKPALPVAAADDDTQRQALLAGTRAQALLASTGMAHDRFGCAIVREDKESADARYLVGRLLEHGQAAIWTQAPPGFAPALEVRRVDPHCQNGPMGSAFYRVADGGALVLVLVECVR</sequence>
<proteinExistence type="predicted"/>
<keyword evidence="1" id="KW-0732">Signal</keyword>
<dbReference type="GeneID" id="55512110"/>
<dbReference type="EMBL" id="LR828253">
    <property type="protein sequence ID" value="CAD0336403.1"/>
    <property type="molecule type" value="Genomic_DNA"/>
</dbReference>
<accession>A0A6V7DKZ5</accession>
<protein>
    <recommendedName>
        <fullName evidence="3">Secreted protein</fullName>
    </recommendedName>
</protein>
<feature type="signal peptide" evidence="1">
    <location>
        <begin position="1"/>
        <end position="22"/>
    </location>
</feature>
<gene>
    <name evidence="2" type="ORF">CFBP8129_24940</name>
</gene>
<organism evidence="2">
    <name type="scientific">Xanthomonas hortorum pv. gardneri</name>
    <dbReference type="NCBI Taxonomy" id="2754056"/>
    <lineage>
        <taxon>Bacteria</taxon>
        <taxon>Pseudomonadati</taxon>
        <taxon>Pseudomonadota</taxon>
        <taxon>Gammaproteobacteria</taxon>
        <taxon>Lysobacterales</taxon>
        <taxon>Lysobacteraceae</taxon>
        <taxon>Xanthomonas</taxon>
    </lineage>
</organism>
<dbReference type="AlphaFoldDB" id="A0A6V7DKZ5"/>
<evidence type="ECO:0000313" key="2">
    <source>
        <dbReference type="EMBL" id="CAD0336391.1"/>
    </source>
</evidence>